<dbReference type="InterPro" id="IPR017850">
    <property type="entry name" value="Alkaline_phosphatase_core_sf"/>
</dbReference>
<sequence>NPAVTGCYGDSLVETPHLDGLAARGVRCTEVYCPSPVCVASRMAMLAGQYPSDIEVWTNSHILDPGVPTLAHAMGAAGYRPVLAGRMHSIGSDQLHGYAERPIGDHSSNWPGSGEAPKKMTANLEWAGAGQSSHEVHDDDVTAEAVHFLNRLGVGRRAGLTEDPFSLTVGLMLPHHPYLARRQGYDWYRQRIGPPTARDSFDNDLHPFIRWWRERNGWQAVSDERMLGARAAYWALVSAMDSMIGQILQALIDNGLAENTLVVYSSDHGDQMGEHDLWMKRTFYEGSVKVPAILAWPGVLPEGA</sequence>
<dbReference type="SUPFAM" id="SSF53649">
    <property type="entry name" value="Alkaline phosphatase-like"/>
    <property type="match status" value="1"/>
</dbReference>
<evidence type="ECO:0000256" key="2">
    <source>
        <dbReference type="ARBA" id="ARBA00022801"/>
    </source>
</evidence>
<accession>A0A382T6R0</accession>
<organism evidence="4">
    <name type="scientific">marine metagenome</name>
    <dbReference type="NCBI Taxonomy" id="408172"/>
    <lineage>
        <taxon>unclassified sequences</taxon>
        <taxon>metagenomes</taxon>
        <taxon>ecological metagenomes</taxon>
    </lineage>
</organism>
<feature type="domain" description="Sulfatase N-terminal" evidence="3">
    <location>
        <begin position="6"/>
        <end position="301"/>
    </location>
</feature>
<keyword evidence="1" id="KW-0479">Metal-binding</keyword>
<gene>
    <name evidence="4" type="ORF">METZ01_LOCUS370688</name>
</gene>
<dbReference type="GO" id="GO:0008484">
    <property type="term" value="F:sulfuric ester hydrolase activity"/>
    <property type="evidence" value="ECO:0007669"/>
    <property type="project" value="TreeGrafter"/>
</dbReference>
<feature type="non-terminal residue" evidence="4">
    <location>
        <position position="304"/>
    </location>
</feature>
<dbReference type="InterPro" id="IPR000917">
    <property type="entry name" value="Sulfatase_N"/>
</dbReference>
<protein>
    <recommendedName>
        <fullName evidence="3">Sulfatase N-terminal domain-containing protein</fullName>
    </recommendedName>
</protein>
<dbReference type="PANTHER" id="PTHR45953">
    <property type="entry name" value="IDURONATE 2-SULFATASE"/>
    <property type="match status" value="1"/>
</dbReference>
<dbReference type="GO" id="GO:0046872">
    <property type="term" value="F:metal ion binding"/>
    <property type="evidence" value="ECO:0007669"/>
    <property type="project" value="UniProtKB-KW"/>
</dbReference>
<dbReference type="Pfam" id="PF00884">
    <property type="entry name" value="Sulfatase"/>
    <property type="match status" value="1"/>
</dbReference>
<keyword evidence="2" id="KW-0378">Hydrolase</keyword>
<reference evidence="4" key="1">
    <citation type="submission" date="2018-05" db="EMBL/GenBank/DDBJ databases">
        <authorList>
            <person name="Lanie J.A."/>
            <person name="Ng W.-L."/>
            <person name="Kazmierczak K.M."/>
            <person name="Andrzejewski T.M."/>
            <person name="Davidsen T.M."/>
            <person name="Wayne K.J."/>
            <person name="Tettelin H."/>
            <person name="Glass J.I."/>
            <person name="Rusch D."/>
            <person name="Podicherti R."/>
            <person name="Tsui H.-C.T."/>
            <person name="Winkler M.E."/>
        </authorList>
    </citation>
    <scope>NUCLEOTIDE SEQUENCE</scope>
</reference>
<dbReference type="AlphaFoldDB" id="A0A382T6R0"/>
<dbReference type="PANTHER" id="PTHR45953:SF1">
    <property type="entry name" value="IDURONATE 2-SULFATASE"/>
    <property type="match status" value="1"/>
</dbReference>
<dbReference type="GO" id="GO:0005737">
    <property type="term" value="C:cytoplasm"/>
    <property type="evidence" value="ECO:0007669"/>
    <property type="project" value="TreeGrafter"/>
</dbReference>
<evidence type="ECO:0000256" key="1">
    <source>
        <dbReference type="ARBA" id="ARBA00022723"/>
    </source>
</evidence>
<feature type="non-terminal residue" evidence="4">
    <location>
        <position position="1"/>
    </location>
</feature>
<dbReference type="EMBL" id="UINC01134345">
    <property type="protein sequence ID" value="SVD17834.1"/>
    <property type="molecule type" value="Genomic_DNA"/>
</dbReference>
<evidence type="ECO:0000313" key="4">
    <source>
        <dbReference type="EMBL" id="SVD17834.1"/>
    </source>
</evidence>
<name>A0A382T6R0_9ZZZZ</name>
<evidence type="ECO:0000259" key="3">
    <source>
        <dbReference type="Pfam" id="PF00884"/>
    </source>
</evidence>
<proteinExistence type="predicted"/>
<dbReference type="Gene3D" id="3.40.720.10">
    <property type="entry name" value="Alkaline Phosphatase, subunit A"/>
    <property type="match status" value="1"/>
</dbReference>